<dbReference type="AlphaFoldDB" id="A0A0A0UWH6"/>
<dbReference type="EMBL" id="KM406416">
    <property type="protein sequence ID" value="AIW55129.1"/>
    <property type="molecule type" value="Genomic_DNA"/>
</dbReference>
<keyword evidence="1" id="KW-0614">Plasmid</keyword>
<accession>A0A0A0UWH6</accession>
<geneLocation type="plasmid" evidence="1">
    <name>megaplasmid pMP7017</name>
</geneLocation>
<name>A0A0A0UWH6_BIFBR</name>
<proteinExistence type="predicted"/>
<dbReference type="RefSeq" id="WP_052791073.1">
    <property type="nucleotide sequence ID" value="NZ_JAWWYB010000005.1"/>
</dbReference>
<sequence length="130" mass="14694">MAYNKRYRVTHTFENGSRFIGNIGVKNNTPNFPENIDGRMIIEVINGRFQGVFKLANRTIGRVYGAVIPPQPENWIFDPQGAYKYLRNELGPNVELPRTELDIAPNRDPQYDSITSDGIPADTSLLQLIA</sequence>
<organism evidence="1">
    <name type="scientific">Bifidobacterium breve</name>
    <dbReference type="NCBI Taxonomy" id="1685"/>
    <lineage>
        <taxon>Bacteria</taxon>
        <taxon>Bacillati</taxon>
        <taxon>Actinomycetota</taxon>
        <taxon>Actinomycetes</taxon>
        <taxon>Bifidobacteriales</taxon>
        <taxon>Bifidobacteriaceae</taxon>
        <taxon>Bifidobacterium</taxon>
    </lineage>
</organism>
<evidence type="ECO:0000313" key="1">
    <source>
        <dbReference type="EMBL" id="AIW55129.1"/>
    </source>
</evidence>
<gene>
    <name evidence="1" type="ORF">B7017_p0075</name>
</gene>
<protein>
    <submittedName>
        <fullName evidence="1">Uncharacterized protein</fullName>
    </submittedName>
</protein>
<reference evidence="1" key="1">
    <citation type="journal article" date="2015" name="Appl. Environ. Microbiol.">
        <title>Discovery of a conjugative megaplasmid in Bifidobacterium breve.</title>
        <authorList>
            <person name="Bottacini F."/>
            <person name="O'Connell Motherway M."/>
            <person name="Casey E."/>
            <person name="McDonnell B."/>
            <person name="Mahony J."/>
            <person name="Ventura M."/>
            <person name="van Sinderen D."/>
        </authorList>
    </citation>
    <scope>NUCLEOTIDE SEQUENCE</scope>
    <source>
        <strain evidence="1">JCM 7017</strain>
        <plasmid evidence="1">megaplasmid pMP7017</plasmid>
    </source>
</reference>